<keyword evidence="2" id="KW-0813">Transport</keyword>
<evidence type="ECO:0000256" key="6">
    <source>
        <dbReference type="SAM" id="Phobius"/>
    </source>
</evidence>
<feature type="transmembrane region" description="Helical" evidence="6">
    <location>
        <begin position="29"/>
        <end position="52"/>
    </location>
</feature>
<dbReference type="NCBIfam" id="TIGR00784">
    <property type="entry name" value="citMHS"/>
    <property type="match status" value="1"/>
</dbReference>
<keyword evidence="3 6" id="KW-0812">Transmembrane</keyword>
<feature type="transmembrane region" description="Helical" evidence="6">
    <location>
        <begin position="153"/>
        <end position="170"/>
    </location>
</feature>
<feature type="transmembrane region" description="Helical" evidence="6">
    <location>
        <begin position="352"/>
        <end position="375"/>
    </location>
</feature>
<reference evidence="8" key="1">
    <citation type="journal article" date="2021" name="PeerJ">
        <title>Extensive microbial diversity within the chicken gut microbiome revealed by metagenomics and culture.</title>
        <authorList>
            <person name="Gilroy R."/>
            <person name="Ravi A."/>
            <person name="Getino M."/>
            <person name="Pursley I."/>
            <person name="Horton D.L."/>
            <person name="Alikhan N.F."/>
            <person name="Baker D."/>
            <person name="Gharbi K."/>
            <person name="Hall N."/>
            <person name="Watson M."/>
            <person name="Adriaenssens E.M."/>
            <person name="Foster-Nyarko E."/>
            <person name="Jarju S."/>
            <person name="Secka A."/>
            <person name="Antonio M."/>
            <person name="Oren A."/>
            <person name="Chaudhuri R.R."/>
            <person name="La Ragione R."/>
            <person name="Hildebrand F."/>
            <person name="Pallen M.J."/>
        </authorList>
    </citation>
    <scope>NUCLEOTIDE SEQUENCE</scope>
    <source>
        <strain evidence="8">CHK180-15479</strain>
    </source>
</reference>
<sequence length="455" mass="48919">MLTVLALAMIVLFIVLLSAKKLSVFASLTLVPLVFGLIAIAVTNHGIMDLFAWIEKGIYFSADPDTGKVSWGVISPAMTILFSILYFDIMLGVGLFDPVAEFFIKKAKGDPLKVILSTVMVASVVAFNGDTTTTIIICISAFISLYRQMNLKLSYLAIVIVAPIGIWNMLPWGGPTIASATAQGVEINELFAAILPGLLAAQVVVILLAARLGFKERKRLNYTTAQGKGISDESIQEMLKAVRDKDPELKRPKLFVFNLLLTLAALVLLIQGEIHGSIIFMLGSAIALVVNYRDVKLCSDRLEDLAPDVLPTAIITMGAGVFSGVLSGSGMANALANTIASLIPTSLSTHMAPVYAVIAAPAICFLPQDAFYFGIASVLKDVMGQFGITPLQSAVASMVGQSFRLVSPVIPALYMLCGETKMNFVDFQKEYAINFGWVVLIVYLVVFGLTGMLPY</sequence>
<feature type="transmembrane region" description="Helical" evidence="6">
    <location>
        <begin position="115"/>
        <end position="146"/>
    </location>
</feature>
<feature type="transmembrane region" description="Helical" evidence="6">
    <location>
        <begin position="190"/>
        <end position="210"/>
    </location>
</feature>
<dbReference type="GO" id="GO:0016020">
    <property type="term" value="C:membrane"/>
    <property type="evidence" value="ECO:0007669"/>
    <property type="project" value="UniProtKB-SubCell"/>
</dbReference>
<dbReference type="EMBL" id="DWWT01000026">
    <property type="protein sequence ID" value="HJC05703.1"/>
    <property type="molecule type" value="Genomic_DNA"/>
</dbReference>
<evidence type="ECO:0000313" key="8">
    <source>
        <dbReference type="EMBL" id="HJC05703.1"/>
    </source>
</evidence>
<feature type="transmembrane region" description="Helical" evidence="6">
    <location>
        <begin position="73"/>
        <end position="95"/>
    </location>
</feature>
<dbReference type="AlphaFoldDB" id="A0A9D2MYL7"/>
<protein>
    <submittedName>
        <fullName evidence="8">Citrate:proton symporter</fullName>
    </submittedName>
</protein>
<dbReference type="Proteomes" id="UP000823910">
    <property type="component" value="Unassembled WGS sequence"/>
</dbReference>
<accession>A0A9D2MYL7</accession>
<evidence type="ECO:0000256" key="2">
    <source>
        <dbReference type="ARBA" id="ARBA00022448"/>
    </source>
</evidence>
<feature type="transmembrane region" description="Helical" evidence="6">
    <location>
        <begin position="254"/>
        <end position="270"/>
    </location>
</feature>
<feature type="transmembrane region" description="Helical" evidence="6">
    <location>
        <begin position="431"/>
        <end position="453"/>
    </location>
</feature>
<feature type="domain" description="Citrate transporter-like" evidence="7">
    <location>
        <begin position="21"/>
        <end position="400"/>
    </location>
</feature>
<evidence type="ECO:0000313" key="9">
    <source>
        <dbReference type="Proteomes" id="UP000823910"/>
    </source>
</evidence>
<gene>
    <name evidence="8" type="ORF">H9704_06055</name>
</gene>
<keyword evidence="4 6" id="KW-1133">Transmembrane helix</keyword>
<reference evidence="8" key="2">
    <citation type="submission" date="2021-04" db="EMBL/GenBank/DDBJ databases">
        <authorList>
            <person name="Gilroy R."/>
        </authorList>
    </citation>
    <scope>NUCLEOTIDE SEQUENCE</scope>
    <source>
        <strain evidence="8">CHK180-15479</strain>
    </source>
</reference>
<evidence type="ECO:0000259" key="7">
    <source>
        <dbReference type="Pfam" id="PF03600"/>
    </source>
</evidence>
<comment type="caution">
    <text evidence="8">The sequence shown here is derived from an EMBL/GenBank/DDBJ whole genome shotgun (WGS) entry which is preliminary data.</text>
</comment>
<keyword evidence="5 6" id="KW-0472">Membrane</keyword>
<dbReference type="GO" id="GO:0015137">
    <property type="term" value="F:citrate transmembrane transporter activity"/>
    <property type="evidence" value="ECO:0007669"/>
    <property type="project" value="InterPro"/>
</dbReference>
<dbReference type="Pfam" id="PF03600">
    <property type="entry name" value="CitMHS"/>
    <property type="match status" value="1"/>
</dbReference>
<feature type="transmembrane region" description="Helical" evidence="6">
    <location>
        <begin position="276"/>
        <end position="292"/>
    </location>
</feature>
<dbReference type="InterPro" id="IPR004680">
    <property type="entry name" value="Cit_transptr-like_dom"/>
</dbReference>
<organism evidence="8 9">
    <name type="scientific">Candidatus Enterocloster excrementipullorum</name>
    <dbReference type="NCBI Taxonomy" id="2838559"/>
    <lineage>
        <taxon>Bacteria</taxon>
        <taxon>Bacillati</taxon>
        <taxon>Bacillota</taxon>
        <taxon>Clostridia</taxon>
        <taxon>Lachnospirales</taxon>
        <taxon>Lachnospiraceae</taxon>
        <taxon>Enterocloster</taxon>
    </lineage>
</organism>
<feature type="transmembrane region" description="Helical" evidence="6">
    <location>
        <begin position="313"/>
        <end position="332"/>
    </location>
</feature>
<dbReference type="InterPro" id="IPR014738">
    <property type="entry name" value="Citrate_transporter"/>
</dbReference>
<evidence type="ECO:0000256" key="4">
    <source>
        <dbReference type="ARBA" id="ARBA00022989"/>
    </source>
</evidence>
<evidence type="ECO:0000256" key="1">
    <source>
        <dbReference type="ARBA" id="ARBA00004141"/>
    </source>
</evidence>
<proteinExistence type="predicted"/>
<evidence type="ECO:0000256" key="3">
    <source>
        <dbReference type="ARBA" id="ARBA00022692"/>
    </source>
</evidence>
<name>A0A9D2MYL7_9FIRM</name>
<evidence type="ECO:0000256" key="5">
    <source>
        <dbReference type="ARBA" id="ARBA00023136"/>
    </source>
</evidence>
<comment type="subcellular location">
    <subcellularLocation>
        <location evidence="1">Membrane</location>
        <topology evidence="1">Multi-pass membrane protein</topology>
    </subcellularLocation>
</comment>